<dbReference type="InterPro" id="IPR008969">
    <property type="entry name" value="CarboxyPept-like_regulatory"/>
</dbReference>
<evidence type="ECO:0000256" key="4">
    <source>
        <dbReference type="ARBA" id="ARBA00022496"/>
    </source>
</evidence>
<dbReference type="Proteomes" id="UP001302374">
    <property type="component" value="Chromosome"/>
</dbReference>
<dbReference type="Pfam" id="PF07660">
    <property type="entry name" value="STN"/>
    <property type="match status" value="1"/>
</dbReference>
<keyword evidence="4" id="KW-0410">Iron transport</keyword>
<dbReference type="InterPro" id="IPR037066">
    <property type="entry name" value="Plug_dom_sf"/>
</dbReference>
<evidence type="ECO:0000256" key="2">
    <source>
        <dbReference type="ARBA" id="ARBA00022448"/>
    </source>
</evidence>
<dbReference type="Gene3D" id="2.40.170.20">
    <property type="entry name" value="TonB-dependent receptor, beta-barrel domain"/>
    <property type="match status" value="1"/>
</dbReference>
<evidence type="ECO:0000256" key="9">
    <source>
        <dbReference type="ARBA" id="ARBA00023237"/>
    </source>
</evidence>
<dbReference type="InterPro" id="IPR011662">
    <property type="entry name" value="Secretin/TonB_short_N"/>
</dbReference>
<dbReference type="InterPro" id="IPR039426">
    <property type="entry name" value="TonB-dep_rcpt-like"/>
</dbReference>
<evidence type="ECO:0000256" key="3">
    <source>
        <dbReference type="ARBA" id="ARBA00022452"/>
    </source>
</evidence>
<dbReference type="NCBIfam" id="TIGR04057">
    <property type="entry name" value="SusC_RagA_signa"/>
    <property type="match status" value="1"/>
</dbReference>
<evidence type="ECO:0000256" key="6">
    <source>
        <dbReference type="ARBA" id="ARBA00023004"/>
    </source>
</evidence>
<evidence type="ECO:0000256" key="11">
    <source>
        <dbReference type="RuleBase" id="RU003357"/>
    </source>
</evidence>
<keyword evidence="3 10" id="KW-1134">Transmembrane beta strand</keyword>
<gene>
    <name evidence="13" type="ORF">F1644_00110</name>
</gene>
<keyword evidence="7 11" id="KW-0798">TonB box</keyword>
<evidence type="ECO:0000256" key="10">
    <source>
        <dbReference type="PROSITE-ProRule" id="PRU01360"/>
    </source>
</evidence>
<evidence type="ECO:0000313" key="13">
    <source>
        <dbReference type="EMBL" id="WOF10770.1"/>
    </source>
</evidence>
<dbReference type="SMART" id="SM00965">
    <property type="entry name" value="STN"/>
    <property type="match status" value="1"/>
</dbReference>
<dbReference type="InterPro" id="IPR000531">
    <property type="entry name" value="Beta-barrel_TonB"/>
</dbReference>
<dbReference type="NCBIfam" id="TIGR04056">
    <property type="entry name" value="OMP_RagA_SusC"/>
    <property type="match status" value="1"/>
</dbReference>
<dbReference type="InterPro" id="IPR023997">
    <property type="entry name" value="TonB-dep_OMP_SusC/RagA_CS"/>
</dbReference>
<dbReference type="InterPro" id="IPR023996">
    <property type="entry name" value="TonB-dep_OMP_SusC/RagA"/>
</dbReference>
<keyword evidence="5 10" id="KW-0812">Transmembrane</keyword>
<dbReference type="Pfam" id="PF07715">
    <property type="entry name" value="Plug"/>
    <property type="match status" value="1"/>
</dbReference>
<evidence type="ECO:0000256" key="8">
    <source>
        <dbReference type="ARBA" id="ARBA00023136"/>
    </source>
</evidence>
<keyword evidence="9 10" id="KW-0998">Cell outer membrane</keyword>
<sequence length="1125" mass="124545">MFKVMEKKSIMSFFWRHRGQKKWLVMKLTVLFIFVFSFTLVANTSAQQERVNLNLKNVSIRTLFGEIQKQTALSFVYNMELTQHLGQVSVKAKQEAVESVLNRVLANTGLSYKFEGDIIVICESIPTQPVQSEQKKEIVIEGKVVDKDSMAIIGATVLVKGTTLGTATDLDGNFKLTVPSAENIELEFSFVGMKKQFVKVKGLSNPAPLKVVMEDEAVGVDEVVVVGYGVTATRDLTGQVASLNEEQLSKKSATNVETMLQNAAAGVVVSLASSNPSEKIRVRVRGEASLTGDNEPLYVVDGMPVTSDVMSAISPSDIQSMDVLKDASAAAIYGSRGANGVVIVTTKRGKSGKPDLNVNYAFSVDSRINNFSTLDGDEFREYVRYVAEQTLKVDPSNKTANSILKEGSTDLKSGNTDWYKELKRPSHRHDLNLSVRGGGEHSNYYISLGVLDYQGMVEHDDFTRYTGRINLDYDITDFLKFGTSTTLGYTDVSSPGISLYTAIGFRPDYPIYNEDGSYYKEGNSYNPVAQNDAKSYNDNYSILSTSFLELNIWKGLKLKTTLSLNQNMSYSESYKPTYLTSDNKGYGTESTSRSFTTVFDNTLSWVGRINDIHALDAVVGISFERTKRRGFGVDAKNYPMDKVLTGITNASEIVRKSGSGTVYGLQSSFARINYRLLDKYLLTFTARYDGSSSFGSNNRYGFFPSGAIAWRVSDESFMRNVKFLDDLKIKFSVGKTGVQNFDLGSYANKDLYSTGSYLDNPSIVHSQLGNKDIKWETTLQYDLGIDFSILRSLLSGSIAYYRKNTDDLIWTYTPPSSLAVEPIPTNVGSVRNQGIEISLRANLLRGKKDWSWELGLNASHNRNKVLELVEQGETDNGMGITIQGSGNQVLAEGHAMGAFFGYQYEGIIQDQATINELNAQAVAAGKNTYNGSGLRPGHLLLRDVDGNGYIDNKDRMIIGSPEADLIGGLTSTLAYKRLSLYMHFGFQIGGKKLFNKTLQNLPNQLTGLVDYNLDNRWSEDNRDAKLPAMYIGDGVAPNTSLSLFNASNLRLQELRLSYDIPKLWGGKYLNSGEIYFTANNLFVITEYPGQDPSTIGSATSNYGSNYENWNYPSSRTFSFGVKLNF</sequence>
<protein>
    <submittedName>
        <fullName evidence="13">TonB-dependent receptor</fullName>
    </submittedName>
</protein>
<organism evidence="13 14">
    <name type="scientific">Butyricimonas paravirosa</name>
    <dbReference type="NCBI Taxonomy" id="1472417"/>
    <lineage>
        <taxon>Bacteria</taxon>
        <taxon>Pseudomonadati</taxon>
        <taxon>Bacteroidota</taxon>
        <taxon>Bacteroidia</taxon>
        <taxon>Bacteroidales</taxon>
        <taxon>Odoribacteraceae</taxon>
        <taxon>Butyricimonas</taxon>
    </lineage>
</organism>
<proteinExistence type="inferred from homology"/>
<keyword evidence="13" id="KW-0675">Receptor</keyword>
<keyword evidence="14" id="KW-1185">Reference proteome</keyword>
<keyword evidence="2 10" id="KW-0813">Transport</keyword>
<dbReference type="SUPFAM" id="SSF56935">
    <property type="entry name" value="Porins"/>
    <property type="match status" value="1"/>
</dbReference>
<dbReference type="Pfam" id="PF00593">
    <property type="entry name" value="TonB_dep_Rec_b-barrel"/>
    <property type="match status" value="1"/>
</dbReference>
<dbReference type="InterPro" id="IPR012910">
    <property type="entry name" value="Plug_dom"/>
</dbReference>
<name>A0ABZ0FQQ3_9BACT</name>
<dbReference type="Gene3D" id="2.60.40.1120">
    <property type="entry name" value="Carboxypeptidase-like, regulatory domain"/>
    <property type="match status" value="1"/>
</dbReference>
<feature type="domain" description="Secretin/TonB short N-terminal" evidence="12">
    <location>
        <begin position="73"/>
        <end position="124"/>
    </location>
</feature>
<reference evidence="13 14" key="1">
    <citation type="submission" date="2019-09" db="EMBL/GenBank/DDBJ databases">
        <title>Butyricimonas paravirosa DSM 105722 (=214-4 = JCM 18677 = CCUG 65563).</title>
        <authorList>
            <person name="Le Roy T."/>
            <person name="Cani P.D."/>
        </authorList>
    </citation>
    <scope>NUCLEOTIDE SEQUENCE [LARGE SCALE GENOMIC DNA]</scope>
    <source>
        <strain evidence="13 14">DSM 105722</strain>
    </source>
</reference>
<keyword evidence="8 10" id="KW-0472">Membrane</keyword>
<comment type="similarity">
    <text evidence="10 11">Belongs to the TonB-dependent receptor family.</text>
</comment>
<comment type="subcellular location">
    <subcellularLocation>
        <location evidence="1 10">Cell outer membrane</location>
        <topology evidence="1 10">Multi-pass membrane protein</topology>
    </subcellularLocation>
</comment>
<evidence type="ECO:0000256" key="5">
    <source>
        <dbReference type="ARBA" id="ARBA00022692"/>
    </source>
</evidence>
<dbReference type="Gene3D" id="2.170.130.10">
    <property type="entry name" value="TonB-dependent receptor, plug domain"/>
    <property type="match status" value="1"/>
</dbReference>
<dbReference type="Pfam" id="PF13715">
    <property type="entry name" value="CarbopepD_reg_2"/>
    <property type="match status" value="1"/>
</dbReference>
<dbReference type="PROSITE" id="PS52016">
    <property type="entry name" value="TONB_DEPENDENT_REC_3"/>
    <property type="match status" value="1"/>
</dbReference>
<dbReference type="InterPro" id="IPR036942">
    <property type="entry name" value="Beta-barrel_TonB_sf"/>
</dbReference>
<evidence type="ECO:0000256" key="7">
    <source>
        <dbReference type="ARBA" id="ARBA00023077"/>
    </source>
</evidence>
<dbReference type="SUPFAM" id="SSF49464">
    <property type="entry name" value="Carboxypeptidase regulatory domain-like"/>
    <property type="match status" value="1"/>
</dbReference>
<evidence type="ECO:0000256" key="1">
    <source>
        <dbReference type="ARBA" id="ARBA00004571"/>
    </source>
</evidence>
<keyword evidence="4" id="KW-0406">Ion transport</keyword>
<keyword evidence="6" id="KW-0408">Iron</keyword>
<dbReference type="EMBL" id="CP043839">
    <property type="protein sequence ID" value="WOF10770.1"/>
    <property type="molecule type" value="Genomic_DNA"/>
</dbReference>
<evidence type="ECO:0000259" key="12">
    <source>
        <dbReference type="SMART" id="SM00965"/>
    </source>
</evidence>
<evidence type="ECO:0000313" key="14">
    <source>
        <dbReference type="Proteomes" id="UP001302374"/>
    </source>
</evidence>
<accession>A0ABZ0FQQ3</accession>